<feature type="transmembrane region" description="Helical" evidence="2">
    <location>
        <begin position="647"/>
        <end position="669"/>
    </location>
</feature>
<gene>
    <name evidence="3" type="ORF">BSAL_05080</name>
</gene>
<keyword evidence="2" id="KW-1133">Transmembrane helix</keyword>
<name>A0A0S4IUV1_BODSA</name>
<keyword evidence="4" id="KW-1185">Reference proteome</keyword>
<feature type="region of interest" description="Disordered" evidence="1">
    <location>
        <begin position="24"/>
        <end position="43"/>
    </location>
</feature>
<feature type="transmembrane region" description="Helical" evidence="2">
    <location>
        <begin position="484"/>
        <end position="503"/>
    </location>
</feature>
<evidence type="ECO:0000256" key="2">
    <source>
        <dbReference type="SAM" id="Phobius"/>
    </source>
</evidence>
<feature type="transmembrane region" description="Helical" evidence="2">
    <location>
        <begin position="616"/>
        <end position="640"/>
    </location>
</feature>
<keyword evidence="2 3" id="KW-0812">Transmembrane</keyword>
<sequence length="868" mass="92720">TFNVKLRQSHSELCHSFFFYKGTSSHTPTRSPNHFSVPSSLGHSMSSSGRATASCVSGTSTISNTLTSKSPTFQFPKTGSYSFASTQSASSSPSKLHSRSFTSSCSQTRTFTLTASRVVTLSRQTSSLSASTSAIITSSPIPSGSASVPHLSSTLSCSETATFSLSFPNSMSTSVSQSESASPTTTVSFSNDRISPSSSIYCALVPANNARSVGGLMALAESSSSYVTIIPESTVNVSLTSQSLERGILLLPSKFALNLSLQLGGTIRGGPVNGWALVSVLLNVLSTDALFPLLTDSLSFTVNSTNVVDREQTLVIVLQPPRFSAKDPRWLPTSLSTFRTVTLHITLLLRCPTDPNVTSDVIVIVPCPGELQPLASEVKSAGIAAQFLSFFSGLGAGSSVSRLVAVRKLVLCSSDSAIQGLLPFSLTSCDDDIVASDARGNVLGNVVLWISGCSFIIFVVLGYASLARVSWRNAVDRIGVPSQLFPLVLVTVPSTVSAAMVLSHSTACAINIVVAAAAFLMCLFPVVMLSVVAHNVPRRLTLVSRSNEARTADSSTGSLLCSSLIVPSSVAIVLKSISIRNARWVEMPQHQTAKPPPLKFWRWSRVTTVVILEYTVIWYACLDLAVVTTASFLGAVGILGSDVACQASAIVVLLLYVGQLILCAIFRPFTTLLSHVYALLTLALGTVTVACQAWYLFAATETSNANLDLLRQVLTAAAICDLLVSGLSMLRMLLDAFEVLKACRRLFLKRNKHRTLDCSKSNDGNDDTLSLPHMCMSLEPEGPFLLDEAKLVDDCGDWSRSNASVDDGLVVSNGTDVEGETSTYYDPFWNFDGSAVVANADYSHVRRIATAREEVELDQRHRLIESLH</sequence>
<reference evidence="4" key="1">
    <citation type="submission" date="2015-09" db="EMBL/GenBank/DDBJ databases">
        <authorList>
            <consortium name="Pathogen Informatics"/>
        </authorList>
    </citation>
    <scope>NUCLEOTIDE SEQUENCE [LARGE SCALE GENOMIC DNA]</scope>
    <source>
        <strain evidence="4">Lake Konstanz</strain>
    </source>
</reference>
<dbReference type="VEuPathDB" id="TriTrypDB:BSAL_05080"/>
<feature type="non-terminal residue" evidence="3">
    <location>
        <position position="1"/>
    </location>
</feature>
<organism evidence="3 4">
    <name type="scientific">Bodo saltans</name>
    <name type="common">Flagellated protozoan</name>
    <dbReference type="NCBI Taxonomy" id="75058"/>
    <lineage>
        <taxon>Eukaryota</taxon>
        <taxon>Discoba</taxon>
        <taxon>Euglenozoa</taxon>
        <taxon>Kinetoplastea</taxon>
        <taxon>Metakinetoplastina</taxon>
        <taxon>Eubodonida</taxon>
        <taxon>Bodonidae</taxon>
        <taxon>Bodo</taxon>
    </lineage>
</organism>
<feature type="transmembrane region" description="Helical" evidence="2">
    <location>
        <begin position="709"/>
        <end position="734"/>
    </location>
</feature>
<feature type="transmembrane region" description="Helical" evidence="2">
    <location>
        <begin position="675"/>
        <end position="697"/>
    </location>
</feature>
<feature type="compositionally biased region" description="Polar residues" evidence="1">
    <location>
        <begin position="24"/>
        <end position="34"/>
    </location>
</feature>
<evidence type="ECO:0000256" key="1">
    <source>
        <dbReference type="SAM" id="MobiDB-lite"/>
    </source>
</evidence>
<accession>A0A0S4IUV1</accession>
<proteinExistence type="predicted"/>
<evidence type="ECO:0000313" key="4">
    <source>
        <dbReference type="Proteomes" id="UP000051952"/>
    </source>
</evidence>
<dbReference type="AlphaFoldDB" id="A0A0S4IUV1"/>
<protein>
    <submittedName>
        <fullName evidence="3">Transmembrane protein, putative</fullName>
    </submittedName>
</protein>
<feature type="transmembrane region" description="Helical" evidence="2">
    <location>
        <begin position="446"/>
        <end position="464"/>
    </location>
</feature>
<keyword evidence="2" id="KW-0472">Membrane</keyword>
<dbReference type="EMBL" id="CYKH01000670">
    <property type="protein sequence ID" value="CUG13641.1"/>
    <property type="molecule type" value="Genomic_DNA"/>
</dbReference>
<dbReference type="Proteomes" id="UP000051952">
    <property type="component" value="Unassembled WGS sequence"/>
</dbReference>
<evidence type="ECO:0000313" key="3">
    <source>
        <dbReference type="EMBL" id="CUG13641.1"/>
    </source>
</evidence>
<feature type="transmembrane region" description="Helical" evidence="2">
    <location>
        <begin position="509"/>
        <end position="536"/>
    </location>
</feature>